<evidence type="ECO:0000256" key="2">
    <source>
        <dbReference type="ARBA" id="ARBA00009477"/>
    </source>
</evidence>
<dbReference type="PANTHER" id="PTHR30469">
    <property type="entry name" value="MULTIDRUG RESISTANCE PROTEIN MDTA"/>
    <property type="match status" value="1"/>
</dbReference>
<feature type="domain" description="Multidrug resistance protein MdtA-like barrel-sandwich hybrid" evidence="4">
    <location>
        <begin position="69"/>
        <end position="189"/>
    </location>
</feature>
<evidence type="ECO:0000259" key="5">
    <source>
        <dbReference type="Pfam" id="PF25954"/>
    </source>
</evidence>
<dbReference type="InterPro" id="IPR058792">
    <property type="entry name" value="Beta-barrel_RND_2"/>
</dbReference>
<proteinExistence type="inferred from homology"/>
<dbReference type="Gene3D" id="1.10.287.470">
    <property type="entry name" value="Helix hairpin bin"/>
    <property type="match status" value="1"/>
</dbReference>
<dbReference type="PANTHER" id="PTHR30469:SF11">
    <property type="entry name" value="BLL4320 PROTEIN"/>
    <property type="match status" value="1"/>
</dbReference>
<evidence type="ECO:0000256" key="3">
    <source>
        <dbReference type="ARBA" id="ARBA00022448"/>
    </source>
</evidence>
<feature type="domain" description="Multidrug resistance protein MdtA-like C-terminal permuted SH3" evidence="6">
    <location>
        <begin position="279"/>
        <end position="340"/>
    </location>
</feature>
<keyword evidence="3" id="KW-0813">Transport</keyword>
<dbReference type="OrthoDB" id="9806939at2"/>
<protein>
    <submittedName>
        <fullName evidence="7">MexH family multidrug efflux RND transporter periplasmic adaptor subunit</fullName>
    </submittedName>
</protein>
<dbReference type="Gene3D" id="2.40.420.20">
    <property type="match status" value="1"/>
</dbReference>
<dbReference type="Gene3D" id="2.40.30.170">
    <property type="match status" value="1"/>
</dbReference>
<dbReference type="Pfam" id="PF25954">
    <property type="entry name" value="Beta-barrel_RND_2"/>
    <property type="match status" value="1"/>
</dbReference>
<comment type="subcellular location">
    <subcellularLocation>
        <location evidence="1">Cell envelope</location>
    </subcellularLocation>
</comment>
<dbReference type="STRING" id="553611.GCA_001557755_02148"/>
<evidence type="ECO:0000259" key="4">
    <source>
        <dbReference type="Pfam" id="PF25917"/>
    </source>
</evidence>
<dbReference type="AlphaFoldDB" id="A0A0D8MPF6"/>
<feature type="domain" description="CusB-like beta-barrel" evidence="5">
    <location>
        <begin position="204"/>
        <end position="272"/>
    </location>
</feature>
<dbReference type="NCBIfam" id="TIGR01730">
    <property type="entry name" value="RND_mfp"/>
    <property type="match status" value="1"/>
</dbReference>
<dbReference type="GO" id="GO:0015562">
    <property type="term" value="F:efflux transmembrane transporter activity"/>
    <property type="evidence" value="ECO:0007669"/>
    <property type="project" value="TreeGrafter"/>
</dbReference>
<dbReference type="GeneID" id="99740754"/>
<evidence type="ECO:0000313" key="7">
    <source>
        <dbReference type="EMBL" id="PSV86918.1"/>
    </source>
</evidence>
<comment type="caution">
    <text evidence="7">The sequence shown here is derived from an EMBL/GenBank/DDBJ whole genome shotgun (WGS) entry which is preliminary data.</text>
</comment>
<dbReference type="Gene3D" id="2.40.50.100">
    <property type="match status" value="1"/>
</dbReference>
<sequence>MKKWIVVLLLVLLLFGSVIGFNLFKEKKIAEYMANMPEPNYPVTSITTKGENWYPAIQAIGFIEPVQGVTLTSEASGVISKIAFESGQRVKAGQELVSINSNVEESSLQSTKAKLPAVEATYKRYQDLYRKGSVSKSSLDEAKANYRALVSQIKSLEESIQRRDIVAPFDGEVGLRNVYLGQYIQPGTQIVRLEDTRTMRFRFTVPQTDISKIQIGQTVDINVDAYQDIDFKGQITAIEPAVNAQTGLVQVQADIPNSGGKLRSGMFARARVILPTISNQIIVPQTAITYTLYGDTVYVLKEVDGKLRAIQTVVTTGQNHGNKVRILSGIKAGEQIVTTGQIRLSNKSLVHVVENDALKAPAVTPLL</sequence>
<dbReference type="GO" id="GO:1990281">
    <property type="term" value="C:efflux pump complex"/>
    <property type="evidence" value="ECO:0007669"/>
    <property type="project" value="TreeGrafter"/>
</dbReference>
<dbReference type="FunFam" id="2.40.30.170:FF:000010">
    <property type="entry name" value="Efflux RND transporter periplasmic adaptor subunit"/>
    <property type="match status" value="1"/>
</dbReference>
<dbReference type="Pfam" id="PF25967">
    <property type="entry name" value="RND-MFP_C"/>
    <property type="match status" value="1"/>
</dbReference>
<dbReference type="InterPro" id="IPR006143">
    <property type="entry name" value="RND_pump_MFP"/>
</dbReference>
<dbReference type="Proteomes" id="UP000240410">
    <property type="component" value="Unassembled WGS sequence"/>
</dbReference>
<dbReference type="InterPro" id="IPR058625">
    <property type="entry name" value="MdtA-like_BSH"/>
</dbReference>
<dbReference type="Pfam" id="PF25917">
    <property type="entry name" value="BSH_RND"/>
    <property type="match status" value="1"/>
</dbReference>
<organism evidence="7 8">
    <name type="scientific">Photobacterium leiognathi</name>
    <dbReference type="NCBI Taxonomy" id="553611"/>
    <lineage>
        <taxon>Bacteria</taxon>
        <taxon>Pseudomonadati</taxon>
        <taxon>Pseudomonadota</taxon>
        <taxon>Gammaproteobacteria</taxon>
        <taxon>Vibrionales</taxon>
        <taxon>Vibrionaceae</taxon>
        <taxon>Photobacterium</taxon>
    </lineage>
</organism>
<dbReference type="SUPFAM" id="SSF111369">
    <property type="entry name" value="HlyD-like secretion proteins"/>
    <property type="match status" value="1"/>
</dbReference>
<dbReference type="RefSeq" id="WP_008988284.1">
    <property type="nucleotide sequence ID" value="NZ_JADQAT010000047.1"/>
</dbReference>
<gene>
    <name evidence="7" type="ORF">CTM89_19690</name>
</gene>
<reference evidence="7 8" key="1">
    <citation type="submission" date="2018-03" db="EMBL/GenBank/DDBJ databases">
        <title>Whole genome sequencing of Histamine producing bacteria.</title>
        <authorList>
            <person name="Butler K."/>
        </authorList>
    </citation>
    <scope>NUCLEOTIDE SEQUENCE [LARGE SCALE GENOMIC DNA]</scope>
    <source>
        <strain evidence="7 8">ATCC 33979</strain>
    </source>
</reference>
<dbReference type="InterPro" id="IPR058627">
    <property type="entry name" value="MdtA-like_C"/>
</dbReference>
<dbReference type="EMBL" id="PYOJ01000041">
    <property type="protein sequence ID" value="PSV86918.1"/>
    <property type="molecule type" value="Genomic_DNA"/>
</dbReference>
<comment type="similarity">
    <text evidence="2">Belongs to the membrane fusion protein (MFP) (TC 8.A.1) family.</text>
</comment>
<evidence type="ECO:0000256" key="1">
    <source>
        <dbReference type="ARBA" id="ARBA00004196"/>
    </source>
</evidence>
<evidence type="ECO:0000259" key="6">
    <source>
        <dbReference type="Pfam" id="PF25967"/>
    </source>
</evidence>
<name>A0A0D8MPF6_PHOLE</name>
<evidence type="ECO:0000313" key="8">
    <source>
        <dbReference type="Proteomes" id="UP000240410"/>
    </source>
</evidence>
<accession>A0A0D8MPF6</accession>